<dbReference type="EMBL" id="JAGKQM010000001">
    <property type="protein sequence ID" value="KAH0940906.1"/>
    <property type="molecule type" value="Genomic_DNA"/>
</dbReference>
<organism evidence="2 3">
    <name type="scientific">Brassica napus</name>
    <name type="common">Rape</name>
    <dbReference type="NCBI Taxonomy" id="3708"/>
    <lineage>
        <taxon>Eukaryota</taxon>
        <taxon>Viridiplantae</taxon>
        <taxon>Streptophyta</taxon>
        <taxon>Embryophyta</taxon>
        <taxon>Tracheophyta</taxon>
        <taxon>Spermatophyta</taxon>
        <taxon>Magnoliopsida</taxon>
        <taxon>eudicotyledons</taxon>
        <taxon>Gunneridae</taxon>
        <taxon>Pentapetalae</taxon>
        <taxon>rosids</taxon>
        <taxon>malvids</taxon>
        <taxon>Brassicales</taxon>
        <taxon>Brassicaceae</taxon>
        <taxon>Brassiceae</taxon>
        <taxon>Brassica</taxon>
    </lineage>
</organism>
<dbReference type="Pfam" id="PF08387">
    <property type="entry name" value="FBD"/>
    <property type="match status" value="1"/>
</dbReference>
<dbReference type="InterPro" id="IPR032675">
    <property type="entry name" value="LRR_dom_sf"/>
</dbReference>
<dbReference type="Pfam" id="PF07723">
    <property type="entry name" value="LRR_2"/>
    <property type="match status" value="1"/>
</dbReference>
<evidence type="ECO:0000313" key="2">
    <source>
        <dbReference type="EMBL" id="KAH0940906.1"/>
    </source>
</evidence>
<comment type="caution">
    <text evidence="2">The sequence shown here is derived from an EMBL/GenBank/DDBJ whole genome shotgun (WGS) entry which is preliminary data.</text>
</comment>
<feature type="domain" description="FBD" evidence="1">
    <location>
        <begin position="156"/>
        <end position="191"/>
    </location>
</feature>
<dbReference type="PANTHER" id="PTHR31900">
    <property type="entry name" value="F-BOX/RNI SUPERFAMILY PROTEIN-RELATED"/>
    <property type="match status" value="1"/>
</dbReference>
<evidence type="ECO:0000313" key="3">
    <source>
        <dbReference type="Proteomes" id="UP000824890"/>
    </source>
</evidence>
<dbReference type="InterPro" id="IPR050232">
    <property type="entry name" value="FBL13/AtMIF1-like"/>
</dbReference>
<name>A0ABQ8EGU1_BRANA</name>
<sequence>MYSITIVCRVFVGSTSLESVSLPCLKTMRLENNTYFDEACLKLLISSCPVLEDFSFVRMPGSCGVNVLRVHSKTLTSLPIKTGVHDYDFQNNDRISVVRVLINAPRLKYLSLCDFISECKTISNLGSLTKVNLGRRAPDHFFTSISQVRDMKISDSAFRCFMSSLEFVEIADTFRGLPGEMELVEYFAENS</sequence>
<keyword evidence="3" id="KW-1185">Reference proteome</keyword>
<reference evidence="2 3" key="1">
    <citation type="submission" date="2021-05" db="EMBL/GenBank/DDBJ databases">
        <title>Genome Assembly of Synthetic Allotetraploid Brassica napus Reveals Homoeologous Exchanges between Subgenomes.</title>
        <authorList>
            <person name="Davis J.T."/>
        </authorList>
    </citation>
    <scope>NUCLEOTIDE SEQUENCE [LARGE SCALE GENOMIC DNA]</scope>
    <source>
        <strain evidence="3">cv. Da-Ae</strain>
        <tissue evidence="2">Seedling</tissue>
    </source>
</reference>
<accession>A0ABQ8EGU1</accession>
<dbReference type="InterPro" id="IPR013101">
    <property type="entry name" value="LRR_PRU1-like"/>
</dbReference>
<dbReference type="Gene3D" id="3.80.10.10">
    <property type="entry name" value="Ribonuclease Inhibitor"/>
    <property type="match status" value="1"/>
</dbReference>
<dbReference type="SUPFAM" id="SSF52047">
    <property type="entry name" value="RNI-like"/>
    <property type="match status" value="1"/>
</dbReference>
<protein>
    <recommendedName>
        <fullName evidence="1">FBD domain-containing protein</fullName>
    </recommendedName>
</protein>
<dbReference type="Proteomes" id="UP000824890">
    <property type="component" value="Unassembled WGS sequence"/>
</dbReference>
<gene>
    <name evidence="2" type="ORF">HID58_000543</name>
</gene>
<evidence type="ECO:0000259" key="1">
    <source>
        <dbReference type="Pfam" id="PF08387"/>
    </source>
</evidence>
<dbReference type="InterPro" id="IPR006566">
    <property type="entry name" value="FBD"/>
</dbReference>
<dbReference type="PANTHER" id="PTHR31900:SF33">
    <property type="entry name" value="PROTEIN WITH RNI-LIKE_FBD-LIKE DOMAIN"/>
    <property type="match status" value="1"/>
</dbReference>
<proteinExistence type="predicted"/>